<accession>A0ABV6YPR9</accession>
<evidence type="ECO:0008006" key="3">
    <source>
        <dbReference type="Google" id="ProtNLM"/>
    </source>
</evidence>
<comment type="caution">
    <text evidence="1">The sequence shown here is derived from an EMBL/GenBank/DDBJ whole genome shotgun (WGS) entry which is preliminary data.</text>
</comment>
<keyword evidence="2" id="KW-1185">Reference proteome</keyword>
<dbReference type="EMBL" id="JBHPEI010000061">
    <property type="protein sequence ID" value="MFC1800065.1"/>
    <property type="molecule type" value="Genomic_DNA"/>
</dbReference>
<evidence type="ECO:0000313" key="1">
    <source>
        <dbReference type="EMBL" id="MFC1800065.1"/>
    </source>
</evidence>
<protein>
    <recommendedName>
        <fullName evidence="3">Secreted protein</fullName>
    </recommendedName>
</protein>
<name>A0ABV6YPR9_UNCEI</name>
<proteinExistence type="predicted"/>
<evidence type="ECO:0000313" key="2">
    <source>
        <dbReference type="Proteomes" id="UP001594288"/>
    </source>
</evidence>
<organism evidence="1 2">
    <name type="scientific">Eiseniibacteriota bacterium</name>
    <dbReference type="NCBI Taxonomy" id="2212470"/>
    <lineage>
        <taxon>Bacteria</taxon>
        <taxon>Candidatus Eiseniibacteriota</taxon>
    </lineage>
</organism>
<sequence>MDKLSFDMTGFFTVSLVVIGLALSAAILPETLSATESDLSGDGDASSGGKAAFGDLNWVSQLSDDAHRLSQKDGTPRGKVLEELRGHWTATLARWQNDSQRTGYALIESLFVLQIDHVTSILNDSAPQQDAPGDAPGTRLDEAVLAIEQLSSLSPLVQAARNSNRSSLLVVSSVGCACELRRCSRMTELYATMRSSATVGPIAVVDLMQVPPLEDLLGQITGPYWILFNEDGDAATIIEMASNAGDVRASVVSWLDESKQGLSKE</sequence>
<reference evidence="1 2" key="1">
    <citation type="submission" date="2024-09" db="EMBL/GenBank/DDBJ databases">
        <authorList>
            <person name="D'Angelo T."/>
        </authorList>
    </citation>
    <scope>NUCLEOTIDE SEQUENCE [LARGE SCALE GENOMIC DNA]</scope>
    <source>
        <strain evidence="1">SAG AM-311-F02</strain>
    </source>
</reference>
<dbReference type="Proteomes" id="UP001594288">
    <property type="component" value="Unassembled WGS sequence"/>
</dbReference>
<gene>
    <name evidence="1" type="ORF">ACFL2Z_04035</name>
</gene>